<name>A0A498H2K6_9EURY</name>
<dbReference type="AlphaFoldDB" id="A0A498H2K6"/>
<reference evidence="1 2" key="1">
    <citation type="journal article" date="2015" name="Int. J. Syst. Evol. Microbiol.">
        <title>Methanoculleus taiwanensis sp. nov., a methanogen isolated from deep marine sediment at the deformation front area near Taiwan.</title>
        <authorList>
            <person name="Weng C.Y."/>
            <person name="Chen S.C."/>
            <person name="Lai M.C."/>
            <person name="Wu S.Y."/>
            <person name="Lin S."/>
            <person name="Yang T.F."/>
            <person name="Chen P.C."/>
        </authorList>
    </citation>
    <scope>NUCLEOTIDE SEQUENCE [LARGE SCALE GENOMIC DNA]</scope>
    <source>
        <strain evidence="1 2">CYW4</strain>
    </source>
</reference>
<dbReference type="RefSeq" id="WP_128694283.1">
    <property type="nucleotide sequence ID" value="NZ_LHQS01000002.1"/>
</dbReference>
<gene>
    <name evidence="1" type="ORF">ABH15_10490</name>
</gene>
<evidence type="ECO:0000313" key="2">
    <source>
        <dbReference type="Proteomes" id="UP000290932"/>
    </source>
</evidence>
<keyword evidence="2" id="KW-1185">Reference proteome</keyword>
<sequence>MSKVVRIDEEALAIALGYGDSLSAGVKKMAEIIAKTEKARADYEKIERMIRSTIQEELETLTRY</sequence>
<dbReference type="EMBL" id="LHQS01000002">
    <property type="protein sequence ID" value="RXE56485.1"/>
    <property type="molecule type" value="Genomic_DNA"/>
</dbReference>
<organism evidence="1 2">
    <name type="scientific">Methanoculleus taiwanensis</name>
    <dbReference type="NCBI Taxonomy" id="1550565"/>
    <lineage>
        <taxon>Archaea</taxon>
        <taxon>Methanobacteriati</taxon>
        <taxon>Methanobacteriota</taxon>
        <taxon>Stenosarchaea group</taxon>
        <taxon>Methanomicrobia</taxon>
        <taxon>Methanomicrobiales</taxon>
        <taxon>Methanomicrobiaceae</taxon>
        <taxon>Methanoculleus</taxon>
    </lineage>
</organism>
<evidence type="ECO:0000313" key="1">
    <source>
        <dbReference type="EMBL" id="RXE56485.1"/>
    </source>
</evidence>
<accession>A0A498H2K6</accession>
<protein>
    <submittedName>
        <fullName evidence="1">Uncharacterized protein</fullName>
    </submittedName>
</protein>
<dbReference type="Proteomes" id="UP000290932">
    <property type="component" value="Unassembled WGS sequence"/>
</dbReference>
<comment type="caution">
    <text evidence="1">The sequence shown here is derived from an EMBL/GenBank/DDBJ whole genome shotgun (WGS) entry which is preliminary data.</text>
</comment>
<dbReference type="OrthoDB" id="109566at2157"/>
<proteinExistence type="predicted"/>